<protein>
    <submittedName>
        <fullName evidence="8">Tannase/feruloyl esterase family alpha/beta hydrolase</fullName>
    </submittedName>
</protein>
<keyword evidence="7" id="KW-1015">Disulfide bond</keyword>
<keyword evidence="5 8" id="KW-0378">Hydrolase</keyword>
<keyword evidence="6" id="KW-0106">Calcium</keyword>
<accession>A0A4R5W1F8</accession>
<evidence type="ECO:0000256" key="3">
    <source>
        <dbReference type="ARBA" id="ARBA00022723"/>
    </source>
</evidence>
<reference evidence="8 9" key="1">
    <citation type="submission" date="2019-03" db="EMBL/GenBank/DDBJ databases">
        <title>Sapientia aquatica gen. nov., sp. nov., isolated from a crater lake.</title>
        <authorList>
            <person name="Felfoldi T."/>
            <person name="Szabo A."/>
            <person name="Toth E."/>
            <person name="Schumann P."/>
            <person name="Keki Z."/>
            <person name="Marialigeti K."/>
            <person name="Mathe I."/>
        </authorList>
    </citation>
    <scope>NUCLEOTIDE SEQUENCE [LARGE SCALE GENOMIC DNA]</scope>
    <source>
        <strain evidence="8 9">SA-152</strain>
    </source>
</reference>
<organism evidence="8 9">
    <name type="scientific">Sapientia aquatica</name>
    <dbReference type="NCBI Taxonomy" id="1549640"/>
    <lineage>
        <taxon>Bacteria</taxon>
        <taxon>Pseudomonadati</taxon>
        <taxon>Pseudomonadota</taxon>
        <taxon>Betaproteobacteria</taxon>
        <taxon>Burkholderiales</taxon>
        <taxon>Oxalobacteraceae</taxon>
        <taxon>Sapientia</taxon>
    </lineage>
</organism>
<dbReference type="GO" id="GO:0052689">
    <property type="term" value="F:carboxylic ester hydrolase activity"/>
    <property type="evidence" value="ECO:0007669"/>
    <property type="project" value="UniProtKB-KW"/>
</dbReference>
<proteinExistence type="inferred from homology"/>
<dbReference type="InterPro" id="IPR011118">
    <property type="entry name" value="Tannase/feruloyl_esterase"/>
</dbReference>
<dbReference type="AlphaFoldDB" id="A0A4R5W1F8"/>
<keyword evidence="4" id="KW-0732">Signal</keyword>
<name>A0A4R5W1F8_9BURK</name>
<dbReference type="Pfam" id="PF07519">
    <property type="entry name" value="Tannase"/>
    <property type="match status" value="1"/>
</dbReference>
<evidence type="ECO:0000256" key="7">
    <source>
        <dbReference type="ARBA" id="ARBA00023157"/>
    </source>
</evidence>
<dbReference type="SUPFAM" id="SSF53474">
    <property type="entry name" value="alpha/beta-Hydrolases"/>
    <property type="match status" value="1"/>
</dbReference>
<dbReference type="RefSeq" id="WP_133327962.1">
    <property type="nucleotide sequence ID" value="NZ_SMYL01000004.1"/>
</dbReference>
<evidence type="ECO:0000256" key="1">
    <source>
        <dbReference type="ARBA" id="ARBA00006249"/>
    </source>
</evidence>
<keyword evidence="2" id="KW-0719">Serine esterase</keyword>
<evidence type="ECO:0000256" key="6">
    <source>
        <dbReference type="ARBA" id="ARBA00022837"/>
    </source>
</evidence>
<dbReference type="GO" id="GO:0046872">
    <property type="term" value="F:metal ion binding"/>
    <property type="evidence" value="ECO:0007669"/>
    <property type="project" value="UniProtKB-KW"/>
</dbReference>
<dbReference type="PANTHER" id="PTHR33938">
    <property type="entry name" value="FERULOYL ESTERASE B-RELATED"/>
    <property type="match status" value="1"/>
</dbReference>
<evidence type="ECO:0000256" key="4">
    <source>
        <dbReference type="ARBA" id="ARBA00022729"/>
    </source>
</evidence>
<evidence type="ECO:0000313" key="8">
    <source>
        <dbReference type="EMBL" id="TDK65902.1"/>
    </source>
</evidence>
<comment type="caution">
    <text evidence="8">The sequence shown here is derived from an EMBL/GenBank/DDBJ whole genome shotgun (WGS) entry which is preliminary data.</text>
</comment>
<keyword evidence="9" id="KW-1185">Reference proteome</keyword>
<dbReference type="EMBL" id="SMYL01000004">
    <property type="protein sequence ID" value="TDK65902.1"/>
    <property type="molecule type" value="Genomic_DNA"/>
</dbReference>
<evidence type="ECO:0000256" key="5">
    <source>
        <dbReference type="ARBA" id="ARBA00022801"/>
    </source>
</evidence>
<evidence type="ECO:0000313" key="9">
    <source>
        <dbReference type="Proteomes" id="UP000294829"/>
    </source>
</evidence>
<dbReference type="Gene3D" id="3.40.50.1820">
    <property type="entry name" value="alpha/beta hydrolase"/>
    <property type="match status" value="1"/>
</dbReference>
<sequence>MKSASSFFSTLRHSTGLVLTLALLVTTIVTPAEAQTKPAKLAKSYAQAGLASLAEVAPVLACDKLTGGALNDQLAAVVGAKTEILSAKAIEQDGAPYCEISTLIAPNIHSQYRFPVKGWTQRYLQTGCGGLCGMVDIHTEHDQGCVPADTHALALGATDMGHSGKNMGDGSFGDDPQARIDFAYRGQHLTVVLGKELVRQFYGVPAKFNYFAGCSDGGREALMEAQRYPNDFNGISAGAPAMNFVIQNSFYHGWQATSNTDANGKTILTADKLPLLHKAVLDGCDALDGQKDGIINDPRQCKFDPVVLQCKEDQADTAQCLSAAQVETVRKLYAGPVDANGKHLTIGGPQYGSELSWDGVFVTKSVDQVVPSTFMALGSIKKLIFEKNTPDDYTLKDFHFDAAQFDLERAMHSLYDATNPDLSSFANAGGKLILWHGWSDPHISPINTIAYYTAVNQVLGKDKTSDFAKLFLFPGMYHCAMGDGPSEFDLLTPLMRWTESNQAPTSIVAHTVSGFPPKLGPPPGDKDHAKGDLPPLPVMPINKAAIKTRVVFAYPNKAVYKGAGNPNDPANYRAQAGEREPTSYDWYGAEFMQPGFQKQCSVVEGKLSCQ</sequence>
<dbReference type="OrthoDB" id="7062032at2"/>
<evidence type="ECO:0000256" key="2">
    <source>
        <dbReference type="ARBA" id="ARBA00022487"/>
    </source>
</evidence>
<gene>
    <name evidence="8" type="ORF">E2I14_09870</name>
</gene>
<dbReference type="InterPro" id="IPR029058">
    <property type="entry name" value="AB_hydrolase_fold"/>
</dbReference>
<comment type="similarity">
    <text evidence="1">Belongs to the tannase family.</text>
</comment>
<dbReference type="PANTHER" id="PTHR33938:SF15">
    <property type="entry name" value="FERULOYL ESTERASE B-RELATED"/>
    <property type="match status" value="1"/>
</dbReference>
<dbReference type="Proteomes" id="UP000294829">
    <property type="component" value="Unassembled WGS sequence"/>
</dbReference>
<keyword evidence="3" id="KW-0479">Metal-binding</keyword>